<feature type="region of interest" description="Disordered" evidence="1">
    <location>
        <begin position="1"/>
        <end position="26"/>
    </location>
</feature>
<evidence type="ECO:0000313" key="3">
    <source>
        <dbReference type="EMBL" id="MFD2796762.1"/>
    </source>
</evidence>
<keyword evidence="2" id="KW-0812">Transmembrane</keyword>
<dbReference type="Proteomes" id="UP001597479">
    <property type="component" value="Unassembled WGS sequence"/>
</dbReference>
<gene>
    <name evidence="3" type="ORF">ACFS27_24610</name>
</gene>
<reference evidence="4" key="1">
    <citation type="journal article" date="2019" name="Int. J. Syst. Evol. Microbiol.">
        <title>The Global Catalogue of Microorganisms (GCM) 10K type strain sequencing project: providing services to taxonomists for standard genome sequencing and annotation.</title>
        <authorList>
            <consortium name="The Broad Institute Genomics Platform"/>
            <consortium name="The Broad Institute Genome Sequencing Center for Infectious Disease"/>
            <person name="Wu L."/>
            <person name="Ma J."/>
        </authorList>
    </citation>
    <scope>NUCLEOTIDE SEQUENCE [LARGE SCALE GENOMIC DNA]</scope>
    <source>
        <strain evidence="4">CCM 7044</strain>
    </source>
</reference>
<dbReference type="RefSeq" id="WP_377188903.1">
    <property type="nucleotide sequence ID" value="NZ_JBHUOG010000002.1"/>
</dbReference>
<organism evidence="3 4">
    <name type="scientific">Promicromonospora vindobonensis</name>
    <dbReference type="NCBI Taxonomy" id="195748"/>
    <lineage>
        <taxon>Bacteria</taxon>
        <taxon>Bacillati</taxon>
        <taxon>Actinomycetota</taxon>
        <taxon>Actinomycetes</taxon>
        <taxon>Micrococcales</taxon>
        <taxon>Promicromonosporaceae</taxon>
        <taxon>Promicromonospora</taxon>
    </lineage>
</organism>
<name>A0ABW5W0R0_9MICO</name>
<sequence length="165" mass="16818">MTPDGPAPGQPPPGHQPGRPTPGERERGSAMVEFLGVALILLIPLVYLVVTLGRVQAGAFAAEGAAREAVRAMVTAESSSAGAVRAETAVGIALSDQGFARADGSLSLECSASPCLTPGAAVGAVVRVEVPLPLLPDVARGWAPWTVPVEAARTGTVDRYAQERS</sequence>
<feature type="transmembrane region" description="Helical" evidence="2">
    <location>
        <begin position="30"/>
        <end position="50"/>
    </location>
</feature>
<evidence type="ECO:0000256" key="1">
    <source>
        <dbReference type="SAM" id="MobiDB-lite"/>
    </source>
</evidence>
<keyword evidence="4" id="KW-1185">Reference proteome</keyword>
<evidence type="ECO:0000256" key="2">
    <source>
        <dbReference type="SAM" id="Phobius"/>
    </source>
</evidence>
<feature type="compositionally biased region" description="Pro residues" evidence="1">
    <location>
        <begin position="1"/>
        <end position="15"/>
    </location>
</feature>
<keyword evidence="2" id="KW-0472">Membrane</keyword>
<accession>A0ABW5W0R0</accession>
<proteinExistence type="predicted"/>
<evidence type="ECO:0000313" key="4">
    <source>
        <dbReference type="Proteomes" id="UP001597479"/>
    </source>
</evidence>
<keyword evidence="2" id="KW-1133">Transmembrane helix</keyword>
<dbReference type="EMBL" id="JBHUOG010000002">
    <property type="protein sequence ID" value="MFD2796762.1"/>
    <property type="molecule type" value="Genomic_DNA"/>
</dbReference>
<protein>
    <submittedName>
        <fullName evidence="3">Pilus assembly protein</fullName>
    </submittedName>
</protein>
<comment type="caution">
    <text evidence="3">The sequence shown here is derived from an EMBL/GenBank/DDBJ whole genome shotgun (WGS) entry which is preliminary data.</text>
</comment>